<sequence>MSPTMSSFEPFVDAAEASQFVRLHPATVQRLAREGALPGHPLGNGRRRRWRFRISELQDWLSSRSNAER</sequence>
<keyword evidence="3" id="KW-1185">Reference proteome</keyword>
<dbReference type="Proteomes" id="UP000236728">
    <property type="component" value="Unassembled WGS sequence"/>
</dbReference>
<name>A0A1H6CJ43_9BACT</name>
<dbReference type="Gene3D" id="1.10.10.10">
    <property type="entry name" value="Winged helix-like DNA-binding domain superfamily/Winged helix DNA-binding domain"/>
    <property type="match status" value="1"/>
</dbReference>
<dbReference type="Pfam" id="PF12728">
    <property type="entry name" value="HTH_17"/>
    <property type="match status" value="1"/>
</dbReference>
<dbReference type="SUPFAM" id="SSF46955">
    <property type="entry name" value="Putative DNA-binding domain"/>
    <property type="match status" value="1"/>
</dbReference>
<dbReference type="InterPro" id="IPR009061">
    <property type="entry name" value="DNA-bd_dom_put_sf"/>
</dbReference>
<dbReference type="InterPro" id="IPR036388">
    <property type="entry name" value="WH-like_DNA-bd_sf"/>
</dbReference>
<feature type="domain" description="Helix-turn-helix" evidence="1">
    <location>
        <begin position="13"/>
        <end position="64"/>
    </location>
</feature>
<gene>
    <name evidence="2" type="ORF">SAMN05421819_4605</name>
</gene>
<evidence type="ECO:0000313" key="3">
    <source>
        <dbReference type="Proteomes" id="UP000236728"/>
    </source>
</evidence>
<evidence type="ECO:0000259" key="1">
    <source>
        <dbReference type="Pfam" id="PF12728"/>
    </source>
</evidence>
<reference evidence="2 3" key="1">
    <citation type="submission" date="2016-10" db="EMBL/GenBank/DDBJ databases">
        <authorList>
            <person name="de Groot N.N."/>
        </authorList>
    </citation>
    <scope>NUCLEOTIDE SEQUENCE [LARGE SCALE GENOMIC DNA]</scope>
    <source>
        <strain evidence="2 3">DSM 22489</strain>
    </source>
</reference>
<dbReference type="InterPro" id="IPR041657">
    <property type="entry name" value="HTH_17"/>
</dbReference>
<dbReference type="AlphaFoldDB" id="A0A1H6CJ43"/>
<protein>
    <submittedName>
        <fullName evidence="2">DNA binding domain-containing protein, excisionase family</fullName>
    </submittedName>
</protein>
<dbReference type="EMBL" id="FNVA01000014">
    <property type="protein sequence ID" value="SEG72938.1"/>
    <property type="molecule type" value="Genomic_DNA"/>
</dbReference>
<evidence type="ECO:0000313" key="2">
    <source>
        <dbReference type="EMBL" id="SEG72938.1"/>
    </source>
</evidence>
<proteinExistence type="predicted"/>
<accession>A0A1H6CJ43</accession>
<organism evidence="2 3">
    <name type="scientific">Bryocella elongata</name>
    <dbReference type="NCBI Taxonomy" id="863522"/>
    <lineage>
        <taxon>Bacteria</taxon>
        <taxon>Pseudomonadati</taxon>
        <taxon>Acidobacteriota</taxon>
        <taxon>Terriglobia</taxon>
        <taxon>Terriglobales</taxon>
        <taxon>Acidobacteriaceae</taxon>
        <taxon>Bryocella</taxon>
    </lineage>
</organism>